<dbReference type="InterPro" id="IPR001525">
    <property type="entry name" value="C5_MeTfrase"/>
</dbReference>
<gene>
    <name evidence="9" type="primary">dcm</name>
    <name evidence="9" type="ORF">H0N82_12470</name>
</gene>
<organism evidence="9 10">
    <name type="scientific">Lacticaseibacillus rhamnosus</name>
    <name type="common">Lactobacillus rhamnosus</name>
    <dbReference type="NCBI Taxonomy" id="47715"/>
    <lineage>
        <taxon>Bacteria</taxon>
        <taxon>Bacillati</taxon>
        <taxon>Bacillota</taxon>
        <taxon>Bacilli</taxon>
        <taxon>Lactobacillales</taxon>
        <taxon>Lactobacillaceae</taxon>
        <taxon>Lacticaseibacillus</taxon>
    </lineage>
</organism>
<dbReference type="EMBL" id="JACCKI010000012">
    <property type="protein sequence ID" value="NZA05878.1"/>
    <property type="molecule type" value="Genomic_DNA"/>
</dbReference>
<evidence type="ECO:0000256" key="1">
    <source>
        <dbReference type="ARBA" id="ARBA00022603"/>
    </source>
</evidence>
<dbReference type="PROSITE" id="PS00094">
    <property type="entry name" value="C5_MTASE_1"/>
    <property type="match status" value="1"/>
</dbReference>
<feature type="compositionally biased region" description="Polar residues" evidence="8">
    <location>
        <begin position="184"/>
        <end position="202"/>
    </location>
</feature>
<dbReference type="PRINTS" id="PR00105">
    <property type="entry name" value="C5METTRFRASE"/>
</dbReference>
<comment type="similarity">
    <text evidence="5 6">Belongs to the class I-like SAM-binding methyltransferase superfamily. C5-methyltransferase family.</text>
</comment>
<dbReference type="PANTHER" id="PTHR46098:SF1">
    <property type="entry name" value="TRNA (CYTOSINE(38)-C(5))-METHYLTRANSFERASE"/>
    <property type="match status" value="1"/>
</dbReference>
<evidence type="ECO:0000256" key="2">
    <source>
        <dbReference type="ARBA" id="ARBA00022679"/>
    </source>
</evidence>
<dbReference type="InterPro" id="IPR029063">
    <property type="entry name" value="SAM-dependent_MTases_sf"/>
</dbReference>
<dbReference type="EC" id="2.1.1.37" evidence="7"/>
<dbReference type="Proteomes" id="UP000552935">
    <property type="component" value="Unassembled WGS sequence"/>
</dbReference>
<evidence type="ECO:0000256" key="6">
    <source>
        <dbReference type="RuleBase" id="RU000416"/>
    </source>
</evidence>
<evidence type="ECO:0000313" key="9">
    <source>
        <dbReference type="EMBL" id="NZA05878.1"/>
    </source>
</evidence>
<accession>A0A853J715</accession>
<evidence type="ECO:0000256" key="7">
    <source>
        <dbReference type="RuleBase" id="RU000417"/>
    </source>
</evidence>
<dbReference type="PANTHER" id="PTHR46098">
    <property type="entry name" value="TRNA (CYTOSINE(38)-C(5))-METHYLTRANSFERASE"/>
    <property type="match status" value="1"/>
</dbReference>
<dbReference type="GO" id="GO:0032259">
    <property type="term" value="P:methylation"/>
    <property type="evidence" value="ECO:0007669"/>
    <property type="project" value="UniProtKB-KW"/>
</dbReference>
<keyword evidence="4" id="KW-0680">Restriction system</keyword>
<dbReference type="GO" id="GO:0009307">
    <property type="term" value="P:DNA restriction-modification system"/>
    <property type="evidence" value="ECO:0007669"/>
    <property type="project" value="UniProtKB-KW"/>
</dbReference>
<evidence type="ECO:0000256" key="3">
    <source>
        <dbReference type="ARBA" id="ARBA00022691"/>
    </source>
</evidence>
<evidence type="ECO:0000256" key="5">
    <source>
        <dbReference type="PROSITE-ProRule" id="PRU01016"/>
    </source>
</evidence>
<evidence type="ECO:0000256" key="8">
    <source>
        <dbReference type="SAM" id="MobiDB-lite"/>
    </source>
</evidence>
<dbReference type="InterPro" id="IPR018117">
    <property type="entry name" value="C5_DNA_meth_AS"/>
</dbReference>
<comment type="catalytic activity">
    <reaction evidence="7">
        <text>a 2'-deoxycytidine in DNA + S-adenosyl-L-methionine = a 5-methyl-2'-deoxycytidine in DNA + S-adenosyl-L-homocysteine + H(+)</text>
        <dbReference type="Rhea" id="RHEA:13681"/>
        <dbReference type="Rhea" id="RHEA-COMP:11369"/>
        <dbReference type="Rhea" id="RHEA-COMP:11370"/>
        <dbReference type="ChEBI" id="CHEBI:15378"/>
        <dbReference type="ChEBI" id="CHEBI:57856"/>
        <dbReference type="ChEBI" id="CHEBI:59789"/>
        <dbReference type="ChEBI" id="CHEBI:85452"/>
        <dbReference type="ChEBI" id="CHEBI:85454"/>
        <dbReference type="EC" id="2.1.1.37"/>
    </reaction>
</comment>
<keyword evidence="2 5" id="KW-0808">Transferase</keyword>
<feature type="active site" evidence="5">
    <location>
        <position position="78"/>
    </location>
</feature>
<name>A0A853J715_LACRH</name>
<dbReference type="RefSeq" id="WP_032964565.1">
    <property type="nucleotide sequence ID" value="NZ_CBZU010000001.1"/>
</dbReference>
<reference evidence="9 10" key="1">
    <citation type="submission" date="2020-07" db="EMBL/GenBank/DDBJ databases">
        <title>Organ Donor 1.</title>
        <authorList>
            <person name="Marsh A.J."/>
            <person name="Azcarate-Peril M.A."/>
        </authorList>
    </citation>
    <scope>NUCLEOTIDE SEQUENCE [LARGE SCALE GENOMIC DNA]</scope>
    <source>
        <strain evidence="9 10">AMC0712</strain>
    </source>
</reference>
<dbReference type="Pfam" id="PF00145">
    <property type="entry name" value="DNA_methylase"/>
    <property type="match status" value="1"/>
</dbReference>
<dbReference type="PROSITE" id="PS51679">
    <property type="entry name" value="SAM_MT_C5"/>
    <property type="match status" value="1"/>
</dbReference>
<proteinExistence type="inferred from homology"/>
<keyword evidence="3 5" id="KW-0949">S-adenosyl-L-methionine</keyword>
<dbReference type="AlphaFoldDB" id="A0A853J715"/>
<dbReference type="GO" id="GO:0003886">
    <property type="term" value="F:DNA (cytosine-5-)-methyltransferase activity"/>
    <property type="evidence" value="ECO:0007669"/>
    <property type="project" value="UniProtKB-EC"/>
</dbReference>
<evidence type="ECO:0000313" key="10">
    <source>
        <dbReference type="Proteomes" id="UP000552935"/>
    </source>
</evidence>
<feature type="compositionally biased region" description="Basic and acidic residues" evidence="8">
    <location>
        <begin position="174"/>
        <end position="183"/>
    </location>
</feature>
<dbReference type="Gene3D" id="3.40.50.150">
    <property type="entry name" value="Vaccinia Virus protein VP39"/>
    <property type="match status" value="1"/>
</dbReference>
<comment type="caution">
    <text evidence="9">The sequence shown here is derived from an EMBL/GenBank/DDBJ whole genome shotgun (WGS) entry which is preliminary data.</text>
</comment>
<protein>
    <recommendedName>
        <fullName evidence="7">Cytosine-specific methyltransferase</fullName>
        <ecNumber evidence="7">2.1.1.37</ecNumber>
    </recommendedName>
</protein>
<dbReference type="SUPFAM" id="SSF53335">
    <property type="entry name" value="S-adenosyl-L-methionine-dependent methyltransferases"/>
    <property type="match status" value="1"/>
</dbReference>
<keyword evidence="1 5" id="KW-0489">Methyltransferase</keyword>
<sequence>MRSLELFAGIGGIALAEQMAGIEVAGLCEYADYPRMILKKHWPDVPLFKDVTKLDREELTNAGIEPGSIDIVSGGFPCQPFSIAGKRRGTKDDRDLWPEMFRIIKQIWPTWVVGENVANFANMELDRTLSDLEGAGYQARAFVLPACAVNAPHQRLRTFIVAHADSKRYFYREPEKQPAEDRQSPFSNVATSGENVLANSDGNRWEKSKPVFKQKFSQRKSEREPSTTSSTPAKWQPEPSVGRVADGVPNRLDRIKALGNAVVPQQILPIFKAIVQIEDIKND</sequence>
<dbReference type="NCBIfam" id="TIGR00675">
    <property type="entry name" value="dcm"/>
    <property type="match status" value="1"/>
</dbReference>
<feature type="region of interest" description="Disordered" evidence="8">
    <location>
        <begin position="174"/>
        <end position="246"/>
    </location>
</feature>
<evidence type="ECO:0000256" key="4">
    <source>
        <dbReference type="ARBA" id="ARBA00022747"/>
    </source>
</evidence>
<dbReference type="InterPro" id="IPR050750">
    <property type="entry name" value="C5-MTase"/>
</dbReference>